<keyword evidence="8" id="KW-1133">Transmembrane helix</keyword>
<protein>
    <recommendedName>
        <fullName evidence="12">Fucosyltransferase</fullName>
        <ecNumber evidence="12">2.4.1.-</ecNumber>
    </recommendedName>
</protein>
<dbReference type="PANTHER" id="PTHR11929:SF245">
    <property type="entry name" value="FUCOSYLTRANSFERASE"/>
    <property type="match status" value="1"/>
</dbReference>
<dbReference type="SUPFAM" id="SSF53756">
    <property type="entry name" value="UDP-Glycosyltransferase/glycogen phosphorylase"/>
    <property type="match status" value="1"/>
</dbReference>
<dbReference type="PANTHER" id="PTHR11929">
    <property type="entry name" value="ALPHA- 1,3 -FUCOSYLTRANSFERASE"/>
    <property type="match status" value="1"/>
</dbReference>
<dbReference type="FunFam" id="3.40.50.11660:FF:000001">
    <property type="entry name" value="alpha-(1,3)-fucosyltransferase 9"/>
    <property type="match status" value="1"/>
</dbReference>
<dbReference type="CTD" id="2529"/>
<evidence type="ECO:0000256" key="10">
    <source>
        <dbReference type="ARBA" id="ARBA00023180"/>
    </source>
</evidence>
<dbReference type="InterPro" id="IPR038577">
    <property type="entry name" value="GT10-like_C_sf"/>
</dbReference>
<evidence type="ECO:0000313" key="15">
    <source>
        <dbReference type="Ensembl" id="ENSMAMP00000012082.1"/>
    </source>
</evidence>
<dbReference type="EC" id="2.4.1.-" evidence="12"/>
<dbReference type="STRING" id="205130.ENSMAMP00000012082"/>
<name>A0A3Q3LFS9_9TELE</name>
<keyword evidence="4 12" id="KW-0328">Glycosyltransferase</keyword>
<evidence type="ECO:0000256" key="4">
    <source>
        <dbReference type="ARBA" id="ARBA00022676"/>
    </source>
</evidence>
<dbReference type="OrthoDB" id="427096at2759"/>
<dbReference type="GeneID" id="113125037"/>
<dbReference type="RefSeq" id="XP_026154078.1">
    <property type="nucleotide sequence ID" value="XM_026298293.2"/>
</dbReference>
<dbReference type="InterPro" id="IPR031481">
    <property type="entry name" value="Glyco_tran_10_N"/>
</dbReference>
<reference evidence="15" key="2">
    <citation type="submission" date="2025-09" db="UniProtKB">
        <authorList>
            <consortium name="Ensembl"/>
        </authorList>
    </citation>
    <scope>IDENTIFICATION</scope>
</reference>
<keyword evidence="6 12" id="KW-0812">Transmembrane</keyword>
<evidence type="ECO:0000256" key="11">
    <source>
        <dbReference type="ARBA" id="ARBA00036481"/>
    </source>
</evidence>
<organism evidence="15 16">
    <name type="scientific">Mastacembelus armatus</name>
    <name type="common">zig-zag eel</name>
    <dbReference type="NCBI Taxonomy" id="205130"/>
    <lineage>
        <taxon>Eukaryota</taxon>
        <taxon>Metazoa</taxon>
        <taxon>Chordata</taxon>
        <taxon>Craniata</taxon>
        <taxon>Vertebrata</taxon>
        <taxon>Euteleostomi</taxon>
        <taxon>Actinopterygii</taxon>
        <taxon>Neopterygii</taxon>
        <taxon>Teleostei</taxon>
        <taxon>Neoteleostei</taxon>
        <taxon>Acanthomorphata</taxon>
        <taxon>Anabantaria</taxon>
        <taxon>Synbranchiformes</taxon>
        <taxon>Mastacembelidae</taxon>
        <taxon>Mastacembelus</taxon>
    </lineage>
</organism>
<keyword evidence="10" id="KW-0325">Glycoprotein</keyword>
<comment type="catalytic activity">
    <reaction evidence="11">
        <text>an N-acetyl-alpha-neuraminyl-(2-&gt;3)-beta-D-galactosyl-(1-&gt;4)-N-acetyl-beta-D-glucosaminyl derivative + GDP-beta-L-fucose = an alpha-Neu5Ac-(2-&gt;3)-beta-D-Gal-(1-&gt;4)-[alpha-L-Fuc-(1-&gt;3)]-beta-D-GlcNAc derivative + GDP + H(+)</text>
        <dbReference type="Rhea" id="RHEA:56076"/>
        <dbReference type="ChEBI" id="CHEBI:15378"/>
        <dbReference type="ChEBI" id="CHEBI:57273"/>
        <dbReference type="ChEBI" id="CHEBI:58189"/>
        <dbReference type="ChEBI" id="CHEBI:136545"/>
        <dbReference type="ChEBI" id="CHEBI:139509"/>
    </reaction>
    <physiologicalReaction direction="left-to-right" evidence="11">
        <dbReference type="Rhea" id="RHEA:56077"/>
    </physiologicalReaction>
</comment>
<evidence type="ECO:0000313" key="16">
    <source>
        <dbReference type="Proteomes" id="UP000261640"/>
    </source>
</evidence>
<evidence type="ECO:0000256" key="3">
    <source>
        <dbReference type="ARBA" id="ARBA00008919"/>
    </source>
</evidence>
<evidence type="ECO:0000256" key="12">
    <source>
        <dbReference type="RuleBase" id="RU003832"/>
    </source>
</evidence>
<evidence type="ECO:0000256" key="9">
    <source>
        <dbReference type="ARBA" id="ARBA00023136"/>
    </source>
</evidence>
<sequence length="363" mass="42207">MEGDNTKKTLLTSMKKCLLVSFFCVLLLSMFNGWSRGILSQTAINPSNPYKHVSYRNVTILLWYWPFNRSLSLKGDVCWDLYRIPFCRLVDQRSLFLSADVVVFHNKELVLGQQKLPFHLPRPQYQRWAWMSLEAPIHSGNLQQFAGVFNMTITYRRDSDVTVPYGELLPKEAGEPVVEGVPLNKTSLVCWVVSNYRSNHTRSKLYNQLKASVPVKVYGRWTKKPLTSTALLSTISHCYFYLSFENSAAKDYITEKLWRNAYRGGAVPVVMGPPLSDYRDVAPPNSFIHVDEFTSVKDLGQYLLQLAEDKKRYAEYFTWKQKWKVKLYTDWRERVCKICSQYNNLPQQKVYSNLQAWVKAKTT</sequence>
<reference evidence="15" key="1">
    <citation type="submission" date="2025-08" db="UniProtKB">
        <authorList>
            <consortium name="Ensembl"/>
        </authorList>
    </citation>
    <scope>IDENTIFICATION</scope>
</reference>
<dbReference type="InterPro" id="IPR001503">
    <property type="entry name" value="Glyco_trans_10"/>
</dbReference>
<keyword evidence="16" id="KW-1185">Reference proteome</keyword>
<dbReference type="Pfam" id="PF17039">
    <property type="entry name" value="Glyco_tran_10_N"/>
    <property type="match status" value="1"/>
</dbReference>
<evidence type="ECO:0000259" key="14">
    <source>
        <dbReference type="Pfam" id="PF17039"/>
    </source>
</evidence>
<feature type="domain" description="Fucosyltransferase C-terminal" evidence="13">
    <location>
        <begin position="184"/>
        <end position="357"/>
    </location>
</feature>
<keyword evidence="12" id="KW-0333">Golgi apparatus</keyword>
<dbReference type="InterPro" id="IPR055270">
    <property type="entry name" value="Glyco_tran_10_C"/>
</dbReference>
<dbReference type="AlphaFoldDB" id="A0A3Q3LFS9"/>
<dbReference type="InParanoid" id="A0A3Q3LFS9"/>
<dbReference type="Ensembl" id="ENSMAMT00000012405.2">
    <property type="protein sequence ID" value="ENSMAMP00000012082.1"/>
    <property type="gene ID" value="ENSMAMG00000008174.2"/>
</dbReference>
<evidence type="ECO:0000256" key="2">
    <source>
        <dbReference type="ARBA" id="ARBA00004922"/>
    </source>
</evidence>
<evidence type="ECO:0000259" key="13">
    <source>
        <dbReference type="Pfam" id="PF00852"/>
    </source>
</evidence>
<evidence type="ECO:0000256" key="7">
    <source>
        <dbReference type="ARBA" id="ARBA00022968"/>
    </source>
</evidence>
<keyword evidence="5 12" id="KW-0808">Transferase</keyword>
<feature type="domain" description="Fucosyltransferase N-terminal" evidence="14">
    <location>
        <begin position="57"/>
        <end position="166"/>
    </location>
</feature>
<dbReference type="GO" id="GO:0046920">
    <property type="term" value="F:alpha-(1-&gt;3)-fucosyltransferase activity"/>
    <property type="evidence" value="ECO:0007669"/>
    <property type="project" value="TreeGrafter"/>
</dbReference>
<keyword evidence="9" id="KW-0472">Membrane</keyword>
<comment type="subcellular location">
    <subcellularLocation>
        <location evidence="12">Golgi apparatus</location>
        <location evidence="12">Golgi stack membrane</location>
        <topology evidence="12">Single-pass type II membrane protein</topology>
    </subcellularLocation>
    <subcellularLocation>
        <location evidence="1">Membrane</location>
        <topology evidence="1">Single-pass membrane protein</topology>
    </subcellularLocation>
</comment>
<proteinExistence type="inferred from homology"/>
<evidence type="ECO:0000256" key="1">
    <source>
        <dbReference type="ARBA" id="ARBA00004167"/>
    </source>
</evidence>
<dbReference type="Pfam" id="PF00852">
    <property type="entry name" value="Glyco_transf_10"/>
    <property type="match status" value="1"/>
</dbReference>
<keyword evidence="7" id="KW-0735">Signal-anchor</keyword>
<dbReference type="FunCoup" id="A0A3Q3LFS9">
    <property type="interactions" value="275"/>
</dbReference>
<evidence type="ECO:0000256" key="5">
    <source>
        <dbReference type="ARBA" id="ARBA00022679"/>
    </source>
</evidence>
<accession>A0A3Q3LFS9</accession>
<evidence type="ECO:0000256" key="6">
    <source>
        <dbReference type="ARBA" id="ARBA00022692"/>
    </source>
</evidence>
<dbReference type="GO" id="GO:0032580">
    <property type="term" value="C:Golgi cisterna membrane"/>
    <property type="evidence" value="ECO:0007669"/>
    <property type="project" value="UniProtKB-SubCell"/>
</dbReference>
<dbReference type="Gene3D" id="3.40.50.11660">
    <property type="entry name" value="Glycosyl transferase family 10, C-terminal domain"/>
    <property type="match status" value="1"/>
</dbReference>
<dbReference type="UniPathway" id="UPA00378"/>
<dbReference type="GeneTree" id="ENSGT00940000167205"/>
<evidence type="ECO:0000256" key="8">
    <source>
        <dbReference type="ARBA" id="ARBA00022989"/>
    </source>
</evidence>
<comment type="pathway">
    <text evidence="2">Protein modification; protein glycosylation.</text>
</comment>
<dbReference type="Proteomes" id="UP000261640">
    <property type="component" value="Unplaced"/>
</dbReference>
<comment type="similarity">
    <text evidence="3 12">Belongs to the glycosyltransferase 10 family.</text>
</comment>